<dbReference type="Proteomes" id="UP001431532">
    <property type="component" value="Unassembled WGS sequence"/>
</dbReference>
<gene>
    <name evidence="2" type="ORF">QJ521_05920</name>
</gene>
<evidence type="ECO:0000256" key="1">
    <source>
        <dbReference type="SAM" id="Phobius"/>
    </source>
</evidence>
<evidence type="ECO:0000313" key="3">
    <source>
        <dbReference type="Proteomes" id="UP001431532"/>
    </source>
</evidence>
<comment type="caution">
    <text evidence="2">The sequence shown here is derived from an EMBL/GenBank/DDBJ whole genome shotgun (WGS) entry which is preliminary data.</text>
</comment>
<dbReference type="EMBL" id="JASCXW010000017">
    <property type="protein sequence ID" value="MDI6453092.1"/>
    <property type="molecule type" value="Genomic_DNA"/>
</dbReference>
<evidence type="ECO:0000313" key="2">
    <source>
        <dbReference type="EMBL" id="MDI6453092.1"/>
    </source>
</evidence>
<organism evidence="2 3">
    <name type="scientific">Peloplasma aerotolerans</name>
    <dbReference type="NCBI Taxonomy" id="3044389"/>
    <lineage>
        <taxon>Bacteria</taxon>
        <taxon>Bacillati</taxon>
        <taxon>Mycoplasmatota</taxon>
        <taxon>Mollicutes</taxon>
        <taxon>Acholeplasmatales</taxon>
        <taxon>Acholeplasmataceae</taxon>
        <taxon>Peloplasma</taxon>
    </lineage>
</organism>
<accession>A0AAW6U599</accession>
<name>A0AAW6U599_9MOLU</name>
<keyword evidence="1" id="KW-0812">Transmembrane</keyword>
<dbReference type="RefSeq" id="WP_282839521.1">
    <property type="nucleotide sequence ID" value="NZ_JASCXW010000017.1"/>
</dbReference>
<evidence type="ECO:0008006" key="4">
    <source>
        <dbReference type="Google" id="ProtNLM"/>
    </source>
</evidence>
<keyword evidence="1" id="KW-1133">Transmembrane helix</keyword>
<feature type="transmembrane region" description="Helical" evidence="1">
    <location>
        <begin position="115"/>
        <end position="132"/>
    </location>
</feature>
<feature type="transmembrane region" description="Helical" evidence="1">
    <location>
        <begin position="144"/>
        <end position="166"/>
    </location>
</feature>
<keyword evidence="1" id="KW-0472">Membrane</keyword>
<proteinExistence type="predicted"/>
<dbReference type="AlphaFoldDB" id="A0AAW6U599"/>
<reference evidence="2" key="1">
    <citation type="submission" date="2023-05" db="EMBL/GenBank/DDBJ databases">
        <title>Mariniplasma microaerophilum sp. nov., a novel anaerobic mollicute isolated from terrestrial mud volcano, Taman Peninsula, Russia.</title>
        <authorList>
            <person name="Khomyakova M.A."/>
            <person name="Merkel A.Y."/>
            <person name="Slobodkin A.I."/>
        </authorList>
    </citation>
    <scope>NUCLEOTIDE SEQUENCE</scope>
    <source>
        <strain evidence="2">M4Ah</strain>
    </source>
</reference>
<protein>
    <recommendedName>
        <fullName evidence="4">DUF2812 domain-containing protein</fullName>
    </recommendedName>
</protein>
<keyword evidence="3" id="KW-1185">Reference proteome</keyword>
<sequence length="193" mass="23097">MFNKKKKHEFQNIYNKNPETGAYVIEVSLDDYSELFNGWDASPLRRKDLEPELIDYLEQAATEIPLKESVELCFYRPLSIKDDDKESKSITGIKNNFKVVIFFIQKTLRINYRQLLTYMTLSIMFLIGAYTLRNVDQFELLFSIMVEGLFIGGWFLLWEAFTVFFFTSHESRIRKKLFYRYLESEVYFKDTKE</sequence>